<evidence type="ECO:0000256" key="3">
    <source>
        <dbReference type="ARBA" id="ARBA00022737"/>
    </source>
</evidence>
<evidence type="ECO:0000256" key="5">
    <source>
        <dbReference type="ARBA" id="ARBA00022833"/>
    </source>
</evidence>
<dbReference type="PROSITE" id="PS50157">
    <property type="entry name" value="ZINC_FINGER_C2H2_2"/>
    <property type="match status" value="2"/>
</dbReference>
<dbReference type="InterPro" id="IPR036236">
    <property type="entry name" value="Znf_C2H2_sf"/>
</dbReference>
<dbReference type="GO" id="GO:0005667">
    <property type="term" value="C:transcription regulator complex"/>
    <property type="evidence" value="ECO:0007669"/>
    <property type="project" value="TreeGrafter"/>
</dbReference>
<evidence type="ECO:0000256" key="6">
    <source>
        <dbReference type="ARBA" id="ARBA00023015"/>
    </source>
</evidence>
<dbReference type="GeneID" id="28986817"/>
<keyword evidence="6" id="KW-0805">Transcription regulation</keyword>
<dbReference type="GO" id="GO:0000785">
    <property type="term" value="C:chromatin"/>
    <property type="evidence" value="ECO:0007669"/>
    <property type="project" value="TreeGrafter"/>
</dbReference>
<keyword evidence="3" id="KW-0677">Repeat</keyword>
<dbReference type="STRING" id="879819.A0A0J0XGB7"/>
<reference evidence="12 13" key="1">
    <citation type="submission" date="2015-03" db="EMBL/GenBank/DDBJ databases">
        <title>Genomics and transcriptomics of the oil-accumulating basidiomycete yeast T. oleaginosus allow insights into substrate utilization and the diverse evolutionary trajectories of mating systems in fungi.</title>
        <authorList>
            <consortium name="DOE Joint Genome Institute"/>
            <person name="Kourist R."/>
            <person name="Kracht O."/>
            <person name="Bracharz F."/>
            <person name="Lipzen A."/>
            <person name="Nolan M."/>
            <person name="Ohm R."/>
            <person name="Grigoriev I."/>
            <person name="Sun S."/>
            <person name="Heitman J."/>
            <person name="Bruck T."/>
            <person name="Nowrousian M."/>
        </authorList>
    </citation>
    <scope>NUCLEOTIDE SEQUENCE [LARGE SCALE GENOMIC DNA]</scope>
    <source>
        <strain evidence="12 13">IBC0246</strain>
    </source>
</reference>
<evidence type="ECO:0000313" key="12">
    <source>
        <dbReference type="EMBL" id="KLT40103.1"/>
    </source>
</evidence>
<dbReference type="GO" id="GO:0031519">
    <property type="term" value="C:PcG protein complex"/>
    <property type="evidence" value="ECO:0007669"/>
    <property type="project" value="TreeGrafter"/>
</dbReference>
<dbReference type="GO" id="GO:0008270">
    <property type="term" value="F:zinc ion binding"/>
    <property type="evidence" value="ECO:0007669"/>
    <property type="project" value="UniProtKB-KW"/>
</dbReference>
<evidence type="ECO:0000259" key="11">
    <source>
        <dbReference type="PROSITE" id="PS50157"/>
    </source>
</evidence>
<sequence length="151" mass="16703">MPQQHLQNEEKRRQAEIQKQRRHVCPVCDKRFNRPSSLNTHMSVHTGAKPYQCLREGCGRRFSVSSNLRRHERPQLDYAMPSAGLRDYAVVGSGVNANTNAGAGASGTTPAMNMGIVAPPRRESAPSYYQTTPAPSPTPPQLFQSHKSMST</sequence>
<dbReference type="PANTHER" id="PTHR14003">
    <property type="entry name" value="TRANSCRIPTIONAL REPRESSOR PROTEIN YY"/>
    <property type="match status" value="1"/>
</dbReference>
<name>A0A0J0XGB7_9TREE</name>
<keyword evidence="13" id="KW-1185">Reference proteome</keyword>
<evidence type="ECO:0000256" key="7">
    <source>
        <dbReference type="ARBA" id="ARBA00023163"/>
    </source>
</evidence>
<evidence type="ECO:0000256" key="1">
    <source>
        <dbReference type="ARBA" id="ARBA00006991"/>
    </source>
</evidence>
<evidence type="ECO:0000256" key="4">
    <source>
        <dbReference type="ARBA" id="ARBA00022771"/>
    </source>
</evidence>
<evidence type="ECO:0000256" key="9">
    <source>
        <dbReference type="PROSITE-ProRule" id="PRU00042"/>
    </source>
</evidence>
<feature type="compositionally biased region" description="Polar residues" evidence="10">
    <location>
        <begin position="142"/>
        <end position="151"/>
    </location>
</feature>
<evidence type="ECO:0000256" key="8">
    <source>
        <dbReference type="ARBA" id="ARBA00023242"/>
    </source>
</evidence>
<dbReference type="AlphaFoldDB" id="A0A0J0XGB7"/>
<gene>
    <name evidence="12" type="ORF">CC85DRAFT_322216</name>
</gene>
<dbReference type="EMBL" id="KQ087241">
    <property type="protein sequence ID" value="KLT40103.1"/>
    <property type="molecule type" value="Genomic_DNA"/>
</dbReference>
<evidence type="ECO:0000256" key="2">
    <source>
        <dbReference type="ARBA" id="ARBA00022723"/>
    </source>
</evidence>
<dbReference type="RefSeq" id="XP_018276594.1">
    <property type="nucleotide sequence ID" value="XM_018426214.1"/>
</dbReference>
<dbReference type="Proteomes" id="UP000053611">
    <property type="component" value="Unassembled WGS sequence"/>
</dbReference>
<dbReference type="SUPFAM" id="SSF57667">
    <property type="entry name" value="beta-beta-alpha zinc fingers"/>
    <property type="match status" value="1"/>
</dbReference>
<feature type="domain" description="C2H2-type" evidence="11">
    <location>
        <begin position="23"/>
        <end position="50"/>
    </location>
</feature>
<protein>
    <recommendedName>
        <fullName evidence="11">C2H2-type domain-containing protein</fullName>
    </recommendedName>
</protein>
<keyword evidence="7" id="KW-0804">Transcription</keyword>
<comment type="similarity">
    <text evidence="1">Belongs to the krueppel C2H2-type zinc-finger protein family.</text>
</comment>
<dbReference type="SMART" id="SM00355">
    <property type="entry name" value="ZnF_C2H2"/>
    <property type="match status" value="2"/>
</dbReference>
<accession>A0A0J0XGB7</accession>
<dbReference type="PANTHER" id="PTHR14003:SF19">
    <property type="entry name" value="YY2 TRANSCRIPTION FACTOR"/>
    <property type="match status" value="1"/>
</dbReference>
<feature type="domain" description="C2H2-type" evidence="11">
    <location>
        <begin position="51"/>
        <end position="81"/>
    </location>
</feature>
<keyword evidence="4 9" id="KW-0863">Zinc-finger</keyword>
<dbReference type="FunFam" id="3.30.160.60:FF:000761">
    <property type="entry name" value="Zinc finger protein 449"/>
    <property type="match status" value="1"/>
</dbReference>
<keyword evidence="5" id="KW-0862">Zinc</keyword>
<dbReference type="OrthoDB" id="6077919at2759"/>
<keyword evidence="2" id="KW-0479">Metal-binding</keyword>
<evidence type="ECO:0000256" key="10">
    <source>
        <dbReference type="SAM" id="MobiDB-lite"/>
    </source>
</evidence>
<organism evidence="12 13">
    <name type="scientific">Cutaneotrichosporon oleaginosum</name>
    <dbReference type="NCBI Taxonomy" id="879819"/>
    <lineage>
        <taxon>Eukaryota</taxon>
        <taxon>Fungi</taxon>
        <taxon>Dikarya</taxon>
        <taxon>Basidiomycota</taxon>
        <taxon>Agaricomycotina</taxon>
        <taxon>Tremellomycetes</taxon>
        <taxon>Trichosporonales</taxon>
        <taxon>Trichosporonaceae</taxon>
        <taxon>Cutaneotrichosporon</taxon>
    </lineage>
</organism>
<feature type="region of interest" description="Disordered" evidence="10">
    <location>
        <begin position="117"/>
        <end position="151"/>
    </location>
</feature>
<dbReference type="Gene3D" id="3.30.160.60">
    <property type="entry name" value="Classic Zinc Finger"/>
    <property type="match status" value="2"/>
</dbReference>
<proteinExistence type="inferred from homology"/>
<dbReference type="GO" id="GO:0000978">
    <property type="term" value="F:RNA polymerase II cis-regulatory region sequence-specific DNA binding"/>
    <property type="evidence" value="ECO:0007669"/>
    <property type="project" value="TreeGrafter"/>
</dbReference>
<keyword evidence="8" id="KW-0539">Nucleus</keyword>
<evidence type="ECO:0000313" key="13">
    <source>
        <dbReference type="Proteomes" id="UP000053611"/>
    </source>
</evidence>
<dbReference type="FunFam" id="3.30.160.60:FF:000176">
    <property type="entry name" value="zinc finger protein 70"/>
    <property type="match status" value="1"/>
</dbReference>
<dbReference type="PROSITE" id="PS00028">
    <property type="entry name" value="ZINC_FINGER_C2H2_1"/>
    <property type="match status" value="1"/>
</dbReference>
<dbReference type="Pfam" id="PF00096">
    <property type="entry name" value="zf-C2H2"/>
    <property type="match status" value="2"/>
</dbReference>
<dbReference type="InterPro" id="IPR013087">
    <property type="entry name" value="Znf_C2H2_type"/>
</dbReference>
<dbReference type="GO" id="GO:0000981">
    <property type="term" value="F:DNA-binding transcription factor activity, RNA polymerase II-specific"/>
    <property type="evidence" value="ECO:0007669"/>
    <property type="project" value="TreeGrafter"/>
</dbReference>